<reference evidence="2 3" key="1">
    <citation type="submission" date="2014-11" db="EMBL/GenBank/DDBJ databases">
        <title>Genome sequence and analysis of novel Kurthia sp.</title>
        <authorList>
            <person name="Lawson J.N."/>
            <person name="Gonzalez J.E."/>
            <person name="Rinauldi L."/>
            <person name="Xuan Z."/>
            <person name="Firman A."/>
            <person name="Shaddox L."/>
            <person name="Trudeau A."/>
            <person name="Shah S."/>
            <person name="Reiman D."/>
        </authorList>
    </citation>
    <scope>NUCLEOTIDE SEQUENCE [LARGE SCALE GENOMIC DNA]</scope>
    <source>
        <strain evidence="2 3">3B1D</strain>
    </source>
</reference>
<evidence type="ECO:0000313" key="2">
    <source>
        <dbReference type="EMBL" id="RUS53028.1"/>
    </source>
</evidence>
<dbReference type="Proteomes" id="UP000288623">
    <property type="component" value="Unassembled WGS sequence"/>
</dbReference>
<sequence length="349" mass="38718">MKKLIAATALITLAASSISTPVQAASYKVVKGKLVNAKTGKIVTKTTVFKKQLYKKGVLAKGTVLYKNTLYVKGSIPKNYTLYKGILYAKGKKHQGVNTYKNKLYVDGIVFESNALFVHDEKLHQGEPLYPGMKEYKGILYSDGYPYTGVDGQHYYHNGRDIYNGMLSDAMVTVSYTDEQSAVVRISGIPSAIKYPSASTIISMQGSPATWKIEPGAGQLGDLVFTFTGIQSNGSFNVTISSLFYGEGRGALHFNNKTFSFKSLLQLKSNSDFNQLLHDVEKLKQVEADQGKWFTTENDALTARAIRYESLFGKNGTTAQSNPSLYYAAHQLNNELKVLKKKYDDKYFK</sequence>
<gene>
    <name evidence="2" type="ORF">QI30_15840</name>
</gene>
<feature type="chain" id="PRO_5019573903" evidence="1">
    <location>
        <begin position="25"/>
        <end position="349"/>
    </location>
</feature>
<dbReference type="AlphaFoldDB" id="A0A433RQI2"/>
<organism evidence="2 3">
    <name type="scientific">Candidatus Kurthia intestinigallinarum</name>
    <dbReference type="NCBI Taxonomy" id="1562256"/>
    <lineage>
        <taxon>Bacteria</taxon>
        <taxon>Bacillati</taxon>
        <taxon>Bacillota</taxon>
        <taxon>Bacilli</taxon>
        <taxon>Bacillales</taxon>
        <taxon>Caryophanaceae</taxon>
        <taxon>Kurthia</taxon>
    </lineage>
</organism>
<name>A0A433RQI2_9BACL</name>
<comment type="caution">
    <text evidence="2">The sequence shown here is derived from an EMBL/GenBank/DDBJ whole genome shotgun (WGS) entry which is preliminary data.</text>
</comment>
<evidence type="ECO:0000313" key="3">
    <source>
        <dbReference type="Proteomes" id="UP000288623"/>
    </source>
</evidence>
<dbReference type="RefSeq" id="WP_126991572.1">
    <property type="nucleotide sequence ID" value="NZ_JTFC01000041.1"/>
</dbReference>
<proteinExistence type="predicted"/>
<feature type="signal peptide" evidence="1">
    <location>
        <begin position="1"/>
        <end position="24"/>
    </location>
</feature>
<keyword evidence="1" id="KW-0732">Signal</keyword>
<keyword evidence="3" id="KW-1185">Reference proteome</keyword>
<dbReference type="EMBL" id="JTFC01000041">
    <property type="protein sequence ID" value="RUS53028.1"/>
    <property type="molecule type" value="Genomic_DNA"/>
</dbReference>
<protein>
    <submittedName>
        <fullName evidence="2">Uncharacterized protein</fullName>
    </submittedName>
</protein>
<evidence type="ECO:0000256" key="1">
    <source>
        <dbReference type="SAM" id="SignalP"/>
    </source>
</evidence>
<dbReference type="OrthoDB" id="2455986at2"/>
<accession>A0A433RQI2</accession>